<dbReference type="PROSITE" id="PS51118">
    <property type="entry name" value="HTH_HXLR"/>
    <property type="match status" value="1"/>
</dbReference>
<dbReference type="Pfam" id="PF01638">
    <property type="entry name" value="HxlR"/>
    <property type="match status" value="1"/>
</dbReference>
<dbReference type="SUPFAM" id="SSF46785">
    <property type="entry name" value="Winged helix' DNA-binding domain"/>
    <property type="match status" value="1"/>
</dbReference>
<evidence type="ECO:0000256" key="2">
    <source>
        <dbReference type="ARBA" id="ARBA00023125"/>
    </source>
</evidence>
<dbReference type="AlphaFoldDB" id="A0A841MVI2"/>
<evidence type="ECO:0000313" key="5">
    <source>
        <dbReference type="EMBL" id="MBB6328076.1"/>
    </source>
</evidence>
<name>A0A841MVI2_9BACT</name>
<keyword evidence="3" id="KW-0804">Transcription</keyword>
<evidence type="ECO:0000256" key="3">
    <source>
        <dbReference type="ARBA" id="ARBA00023163"/>
    </source>
</evidence>
<accession>A0A841MVI2</accession>
<dbReference type="Gene3D" id="1.10.10.10">
    <property type="entry name" value="Winged helix-like DNA-binding domain superfamily/Winged helix DNA-binding domain"/>
    <property type="match status" value="1"/>
</dbReference>
<organism evidence="5 6">
    <name type="scientific">Algoriphagus iocasae</name>
    <dbReference type="NCBI Taxonomy" id="1836499"/>
    <lineage>
        <taxon>Bacteria</taxon>
        <taxon>Pseudomonadati</taxon>
        <taxon>Bacteroidota</taxon>
        <taxon>Cytophagia</taxon>
        <taxon>Cytophagales</taxon>
        <taxon>Cyclobacteriaceae</taxon>
        <taxon>Algoriphagus</taxon>
    </lineage>
</organism>
<comment type="caution">
    <text evidence="5">The sequence shown here is derived from an EMBL/GenBank/DDBJ whole genome shotgun (WGS) entry which is preliminary data.</text>
</comment>
<keyword evidence="1" id="KW-0805">Transcription regulation</keyword>
<keyword evidence="6" id="KW-1185">Reference proteome</keyword>
<dbReference type="GO" id="GO:0003677">
    <property type="term" value="F:DNA binding"/>
    <property type="evidence" value="ECO:0007669"/>
    <property type="project" value="UniProtKB-KW"/>
</dbReference>
<protein>
    <submittedName>
        <fullName evidence="5">DNA-binding HxlR family transcriptional regulator</fullName>
    </submittedName>
</protein>
<evidence type="ECO:0000259" key="4">
    <source>
        <dbReference type="PROSITE" id="PS51118"/>
    </source>
</evidence>
<keyword evidence="2 5" id="KW-0238">DNA-binding</keyword>
<proteinExistence type="predicted"/>
<dbReference type="InterPro" id="IPR002577">
    <property type="entry name" value="HTH_HxlR"/>
</dbReference>
<dbReference type="InterPro" id="IPR036388">
    <property type="entry name" value="WH-like_DNA-bd_sf"/>
</dbReference>
<dbReference type="Proteomes" id="UP000588604">
    <property type="component" value="Unassembled WGS sequence"/>
</dbReference>
<dbReference type="EMBL" id="JACIJO010000003">
    <property type="protein sequence ID" value="MBB6328076.1"/>
    <property type="molecule type" value="Genomic_DNA"/>
</dbReference>
<dbReference type="PANTHER" id="PTHR33204:SF29">
    <property type="entry name" value="TRANSCRIPTIONAL REGULATOR"/>
    <property type="match status" value="1"/>
</dbReference>
<gene>
    <name evidence="5" type="ORF">FHS59_003719</name>
</gene>
<dbReference type="InterPro" id="IPR036390">
    <property type="entry name" value="WH_DNA-bd_sf"/>
</dbReference>
<evidence type="ECO:0000313" key="6">
    <source>
        <dbReference type="Proteomes" id="UP000588604"/>
    </source>
</evidence>
<sequence>MKNEERLEKGECKLRILPVQDALEILSGKWKLPIIIALLHGVKRFSEISKEVTGITDRMLSKELRDLEMNHLVKRTVYDTFPVTVEYTMTEYGETLKDVIGALYDWGKNHRIKVFNFDKEPENIEK</sequence>
<reference evidence="5 6" key="1">
    <citation type="submission" date="2020-08" db="EMBL/GenBank/DDBJ databases">
        <title>Genomic Encyclopedia of Type Strains, Phase IV (KMG-IV): sequencing the most valuable type-strain genomes for metagenomic binning, comparative biology and taxonomic classification.</title>
        <authorList>
            <person name="Goeker M."/>
        </authorList>
    </citation>
    <scope>NUCLEOTIDE SEQUENCE [LARGE SCALE GENOMIC DNA]</scope>
    <source>
        <strain evidence="5 6">DSM 102044</strain>
    </source>
</reference>
<dbReference type="RefSeq" id="WP_184496804.1">
    <property type="nucleotide sequence ID" value="NZ_JACIJO010000003.1"/>
</dbReference>
<evidence type="ECO:0000256" key="1">
    <source>
        <dbReference type="ARBA" id="ARBA00023015"/>
    </source>
</evidence>
<feature type="domain" description="HTH hxlR-type" evidence="4">
    <location>
        <begin position="12"/>
        <end position="115"/>
    </location>
</feature>
<dbReference type="PANTHER" id="PTHR33204">
    <property type="entry name" value="TRANSCRIPTIONAL REGULATOR, MARR FAMILY"/>
    <property type="match status" value="1"/>
</dbReference>